<keyword evidence="2" id="KW-1185">Reference proteome</keyword>
<organism evidence="1 2">
    <name type="scientific">Solanum pinnatisectum</name>
    <name type="common">tansyleaf nightshade</name>
    <dbReference type="NCBI Taxonomy" id="50273"/>
    <lineage>
        <taxon>Eukaryota</taxon>
        <taxon>Viridiplantae</taxon>
        <taxon>Streptophyta</taxon>
        <taxon>Embryophyta</taxon>
        <taxon>Tracheophyta</taxon>
        <taxon>Spermatophyta</taxon>
        <taxon>Magnoliopsida</taxon>
        <taxon>eudicotyledons</taxon>
        <taxon>Gunneridae</taxon>
        <taxon>Pentapetalae</taxon>
        <taxon>asterids</taxon>
        <taxon>lamiids</taxon>
        <taxon>Solanales</taxon>
        <taxon>Solanaceae</taxon>
        <taxon>Solanoideae</taxon>
        <taxon>Solaneae</taxon>
        <taxon>Solanum</taxon>
    </lineage>
</organism>
<reference evidence="1 2" key="1">
    <citation type="submission" date="2023-10" db="EMBL/GenBank/DDBJ databases">
        <title>Genome-Wide Identification Analysis in wild type Solanum Pinnatisectum Reveals Some Genes Defensing Phytophthora Infestans.</title>
        <authorList>
            <person name="Sun C."/>
        </authorList>
    </citation>
    <scope>NUCLEOTIDE SEQUENCE [LARGE SCALE GENOMIC DNA]</scope>
    <source>
        <strain evidence="1">LQN</strain>
        <tissue evidence="1">Leaf</tissue>
    </source>
</reference>
<dbReference type="PANTHER" id="PTHR33437">
    <property type="entry name" value="OS06G0361200 PROTEIN"/>
    <property type="match status" value="1"/>
</dbReference>
<name>A0AAV9K398_9SOLN</name>
<accession>A0AAV9K398</accession>
<comment type="caution">
    <text evidence="1">The sequence shown here is derived from an EMBL/GenBank/DDBJ whole genome shotgun (WGS) entry which is preliminary data.</text>
</comment>
<dbReference type="PANTHER" id="PTHR33437:SF2">
    <property type="entry name" value="OS06G0361200 PROTEIN"/>
    <property type="match status" value="1"/>
</dbReference>
<dbReference type="Proteomes" id="UP001311915">
    <property type="component" value="Unassembled WGS sequence"/>
</dbReference>
<proteinExistence type="predicted"/>
<evidence type="ECO:0000313" key="1">
    <source>
        <dbReference type="EMBL" id="KAK4707175.1"/>
    </source>
</evidence>
<protein>
    <recommendedName>
        <fullName evidence="3">Ty3-gypsy retrotransposon protein</fullName>
    </recommendedName>
</protein>
<gene>
    <name evidence="1" type="ORF">R3W88_033314</name>
</gene>
<evidence type="ECO:0000313" key="2">
    <source>
        <dbReference type="Proteomes" id="UP001311915"/>
    </source>
</evidence>
<evidence type="ECO:0008006" key="3">
    <source>
        <dbReference type="Google" id="ProtNLM"/>
    </source>
</evidence>
<dbReference type="AlphaFoldDB" id="A0AAV9K398"/>
<dbReference type="EMBL" id="JAWPEI010000026">
    <property type="protein sequence ID" value="KAK4707175.1"/>
    <property type="molecule type" value="Genomic_DNA"/>
</dbReference>
<sequence length="173" mass="19591">MAFKKINDVSCKDYIVATLVDFSDVDPITRREFKTSFLNGSEYFTSLEMPRKSKSQMTLKTAIPGGNIASKLFDELSHSSFNFAQYGGPPQSSLGYSKPYSKRIEGLLMPIEYQPPKFQQFDGRGNPRQHIAHFVETCSSAGTHGDLLVKQFIRSLKENAFDWYTNLEPESID</sequence>